<dbReference type="Proteomes" id="UP000626109">
    <property type="component" value="Unassembled WGS sequence"/>
</dbReference>
<sequence>MSSSVLKWTHYRGHPGTVTNARTFALHLKVRHQTVTSAQPDALLSYRWFLRLDGCKQKHWTTPKVGLEGKEVVDGFRRCPLPSCDALDTDGDAG</sequence>
<proteinExistence type="predicted"/>
<feature type="non-terminal residue" evidence="1">
    <location>
        <position position="94"/>
    </location>
</feature>
<comment type="caution">
    <text evidence="1">The sequence shown here is derived from an EMBL/GenBank/DDBJ whole genome shotgun (WGS) entry which is preliminary data.</text>
</comment>
<name>A0A813JQS9_POLGL</name>
<organism evidence="1 2">
    <name type="scientific">Polarella glacialis</name>
    <name type="common">Dinoflagellate</name>
    <dbReference type="NCBI Taxonomy" id="89957"/>
    <lineage>
        <taxon>Eukaryota</taxon>
        <taxon>Sar</taxon>
        <taxon>Alveolata</taxon>
        <taxon>Dinophyceae</taxon>
        <taxon>Suessiales</taxon>
        <taxon>Suessiaceae</taxon>
        <taxon>Polarella</taxon>
    </lineage>
</organism>
<dbReference type="EMBL" id="CAJNNW010026284">
    <property type="protein sequence ID" value="CAE8684173.1"/>
    <property type="molecule type" value="Genomic_DNA"/>
</dbReference>
<gene>
    <name evidence="1" type="ORF">PGLA2088_LOCUS23852</name>
</gene>
<reference evidence="1" key="1">
    <citation type="submission" date="2021-02" db="EMBL/GenBank/DDBJ databases">
        <authorList>
            <person name="Dougan E. K."/>
            <person name="Rhodes N."/>
            <person name="Thang M."/>
            <person name="Chan C."/>
        </authorList>
    </citation>
    <scope>NUCLEOTIDE SEQUENCE</scope>
</reference>
<evidence type="ECO:0000313" key="2">
    <source>
        <dbReference type="Proteomes" id="UP000626109"/>
    </source>
</evidence>
<dbReference type="AlphaFoldDB" id="A0A813JQS9"/>
<evidence type="ECO:0000313" key="1">
    <source>
        <dbReference type="EMBL" id="CAE8684173.1"/>
    </source>
</evidence>
<protein>
    <submittedName>
        <fullName evidence="1">Uncharacterized protein</fullName>
    </submittedName>
</protein>
<accession>A0A813JQS9</accession>